<dbReference type="STRING" id="1293890.TALK_13645"/>
<dbReference type="PANTHER" id="PTHR22777:SF32">
    <property type="entry name" value="UPF0053 INNER MEMBRANE PROTEIN YFJD"/>
    <property type="match status" value="1"/>
</dbReference>
<evidence type="ECO:0000256" key="3">
    <source>
        <dbReference type="ARBA" id="ARBA00022475"/>
    </source>
</evidence>
<dbReference type="PANTHER" id="PTHR22777">
    <property type="entry name" value="HEMOLYSIN-RELATED"/>
    <property type="match status" value="1"/>
</dbReference>
<evidence type="ECO:0000259" key="12">
    <source>
        <dbReference type="PROSITE" id="PS51371"/>
    </source>
</evidence>
<feature type="transmembrane region" description="Helical" evidence="11">
    <location>
        <begin position="127"/>
        <end position="145"/>
    </location>
</feature>
<evidence type="ECO:0000256" key="4">
    <source>
        <dbReference type="ARBA" id="ARBA00022692"/>
    </source>
</evidence>
<keyword evidence="8 10" id="KW-0472">Membrane</keyword>
<evidence type="ECO:0000259" key="13">
    <source>
        <dbReference type="PROSITE" id="PS51846"/>
    </source>
</evidence>
<dbReference type="FunFam" id="3.10.580.10:FF:000002">
    <property type="entry name" value="Magnesium/cobalt efflux protein CorC"/>
    <property type="match status" value="1"/>
</dbReference>
<comment type="similarity">
    <text evidence="2">Belongs to the UPF0053 family. Hemolysin C subfamily.</text>
</comment>
<dbReference type="SMART" id="SM01091">
    <property type="entry name" value="CorC_HlyC"/>
    <property type="match status" value="1"/>
</dbReference>
<feature type="transmembrane region" description="Helical" evidence="11">
    <location>
        <begin position="57"/>
        <end position="76"/>
    </location>
</feature>
<dbReference type="Proteomes" id="UP000193396">
    <property type="component" value="Unassembled WGS sequence"/>
</dbReference>
<dbReference type="PROSITE" id="PS51846">
    <property type="entry name" value="CNNM"/>
    <property type="match status" value="1"/>
</dbReference>
<dbReference type="InterPro" id="IPR046342">
    <property type="entry name" value="CBS_dom_sf"/>
</dbReference>
<dbReference type="InterPro" id="IPR044751">
    <property type="entry name" value="Ion_transp-like_CBS"/>
</dbReference>
<gene>
    <name evidence="14" type="ORF">TALK_13645</name>
</gene>
<keyword evidence="4 10" id="KW-0812">Transmembrane</keyword>
<dbReference type="EMBL" id="JFKB01000009">
    <property type="protein sequence ID" value="OSQ47064.1"/>
    <property type="molecule type" value="Genomic_DNA"/>
</dbReference>
<dbReference type="Gene3D" id="3.30.465.10">
    <property type="match status" value="1"/>
</dbReference>
<accession>A0A1Y2L9T8</accession>
<evidence type="ECO:0000256" key="6">
    <source>
        <dbReference type="ARBA" id="ARBA00022989"/>
    </source>
</evidence>
<evidence type="ECO:0000256" key="7">
    <source>
        <dbReference type="ARBA" id="ARBA00023122"/>
    </source>
</evidence>
<keyword evidence="15" id="KW-1185">Reference proteome</keyword>
<dbReference type="Pfam" id="PF03471">
    <property type="entry name" value="CorC_HlyC"/>
    <property type="match status" value="1"/>
</dbReference>
<sequence length="425" mass="47268">MTITIVVIFILLMLSAFFSGSETALTAASKPVMHHKEQDGDQRAGIVNRLRQYQERLLGAILLGNNMVNILASALATSVMIELFGERGVVYATAGMTVLVLVFSEILPKTYALQHADSMALRVARPMSILVVVFGPVTQTIQVVVRATLRLFGSGEGPGTDSERELRGAIELHADDVVVGDHHAERTMLHGVLDLEDVGVWEIMVHRRKVQMIDITRPIEEILDTVLASPHTRIPIYDKDPDNIVGVLHAREALKAIVRGSKPETAEDVRALSAVPWFIPDSTTLADQLKAFKERHEHFAIVIDEYGAFEGVVSLEDILEEIVGDIADETDVEVVGVQPQTDGSVIVRGDVTIRDLNRRFGWRLPDEEAATVAGLLLYETRRIPDVGQQFRFHGLEFEVLRRIRNQVTRIKLREVSEVATDELNR</sequence>
<feature type="domain" description="CBS" evidence="12">
    <location>
        <begin position="204"/>
        <end position="264"/>
    </location>
</feature>
<dbReference type="Gene3D" id="3.10.580.10">
    <property type="entry name" value="CBS-domain"/>
    <property type="match status" value="1"/>
</dbReference>
<keyword evidence="7 9" id="KW-0129">CBS domain</keyword>
<organism evidence="14 15">
    <name type="scientific">Thalassospira alkalitolerans</name>
    <dbReference type="NCBI Taxonomy" id="1293890"/>
    <lineage>
        <taxon>Bacteria</taxon>
        <taxon>Pseudomonadati</taxon>
        <taxon>Pseudomonadota</taxon>
        <taxon>Alphaproteobacteria</taxon>
        <taxon>Rhodospirillales</taxon>
        <taxon>Thalassospiraceae</taxon>
        <taxon>Thalassospira</taxon>
    </lineage>
</organism>
<dbReference type="InterPro" id="IPR005170">
    <property type="entry name" value="Transptr-assoc_dom"/>
</dbReference>
<dbReference type="GO" id="GO:0005886">
    <property type="term" value="C:plasma membrane"/>
    <property type="evidence" value="ECO:0007669"/>
    <property type="project" value="UniProtKB-SubCell"/>
</dbReference>
<dbReference type="Pfam" id="PF00571">
    <property type="entry name" value="CBS"/>
    <property type="match status" value="2"/>
</dbReference>
<proteinExistence type="inferred from homology"/>
<dbReference type="PROSITE" id="PS51371">
    <property type="entry name" value="CBS"/>
    <property type="match status" value="2"/>
</dbReference>
<dbReference type="AlphaFoldDB" id="A0A1Y2L9T8"/>
<evidence type="ECO:0000256" key="10">
    <source>
        <dbReference type="PROSITE-ProRule" id="PRU01193"/>
    </source>
</evidence>
<dbReference type="CDD" id="cd04590">
    <property type="entry name" value="CBS_pair_CorC_HlyC_assoc"/>
    <property type="match status" value="1"/>
</dbReference>
<keyword evidence="5" id="KW-0677">Repeat</keyword>
<evidence type="ECO:0000256" key="9">
    <source>
        <dbReference type="PROSITE-ProRule" id="PRU00703"/>
    </source>
</evidence>
<evidence type="ECO:0000256" key="5">
    <source>
        <dbReference type="ARBA" id="ARBA00022737"/>
    </source>
</evidence>
<evidence type="ECO:0000256" key="8">
    <source>
        <dbReference type="ARBA" id="ARBA00023136"/>
    </source>
</evidence>
<keyword evidence="3" id="KW-1003">Cell membrane</keyword>
<evidence type="ECO:0000313" key="15">
    <source>
        <dbReference type="Proteomes" id="UP000193396"/>
    </source>
</evidence>
<comment type="caution">
    <text evidence="14">The sequence shown here is derived from an EMBL/GenBank/DDBJ whole genome shotgun (WGS) entry which is preliminary data.</text>
</comment>
<dbReference type="SUPFAM" id="SSF56176">
    <property type="entry name" value="FAD-binding/transporter-associated domain-like"/>
    <property type="match status" value="1"/>
</dbReference>
<feature type="domain" description="CBS" evidence="12">
    <location>
        <begin position="272"/>
        <end position="329"/>
    </location>
</feature>
<feature type="domain" description="CNNM transmembrane" evidence="13">
    <location>
        <begin position="1"/>
        <end position="197"/>
    </location>
</feature>
<dbReference type="InterPro" id="IPR000644">
    <property type="entry name" value="CBS_dom"/>
</dbReference>
<dbReference type="Pfam" id="PF01595">
    <property type="entry name" value="CNNM"/>
    <property type="match status" value="1"/>
</dbReference>
<name>A0A1Y2L9T8_9PROT</name>
<reference evidence="14 15" key="1">
    <citation type="submission" date="2014-03" db="EMBL/GenBank/DDBJ databases">
        <title>The draft genome sequence of Thalassospira alkalitolerans JCM 18968.</title>
        <authorList>
            <person name="Lai Q."/>
            <person name="Shao Z."/>
        </authorList>
    </citation>
    <scope>NUCLEOTIDE SEQUENCE [LARGE SCALE GENOMIC DNA]</scope>
    <source>
        <strain evidence="14 15">JCM 18968</strain>
    </source>
</reference>
<comment type="subcellular location">
    <subcellularLocation>
        <location evidence="1">Cell membrane</location>
        <topology evidence="1">Multi-pass membrane protein</topology>
    </subcellularLocation>
</comment>
<dbReference type="GO" id="GO:0050660">
    <property type="term" value="F:flavin adenine dinucleotide binding"/>
    <property type="evidence" value="ECO:0007669"/>
    <property type="project" value="InterPro"/>
</dbReference>
<dbReference type="InterPro" id="IPR016169">
    <property type="entry name" value="FAD-bd_PCMH_sub2"/>
</dbReference>
<dbReference type="SUPFAM" id="SSF54631">
    <property type="entry name" value="CBS-domain pair"/>
    <property type="match status" value="1"/>
</dbReference>
<evidence type="ECO:0000313" key="14">
    <source>
        <dbReference type="EMBL" id="OSQ47064.1"/>
    </source>
</evidence>
<dbReference type="OrthoDB" id="9805314at2"/>
<keyword evidence="6 10" id="KW-1133">Transmembrane helix</keyword>
<dbReference type="InterPro" id="IPR036318">
    <property type="entry name" value="FAD-bd_PCMH-like_sf"/>
</dbReference>
<dbReference type="RefSeq" id="WP_085619693.1">
    <property type="nucleotide sequence ID" value="NZ_JBLXAE010000010.1"/>
</dbReference>
<evidence type="ECO:0000256" key="11">
    <source>
        <dbReference type="SAM" id="Phobius"/>
    </source>
</evidence>
<evidence type="ECO:0000256" key="2">
    <source>
        <dbReference type="ARBA" id="ARBA00006446"/>
    </source>
</evidence>
<protein>
    <submittedName>
        <fullName evidence="14">Membrane protein</fullName>
    </submittedName>
</protein>
<evidence type="ECO:0000256" key="1">
    <source>
        <dbReference type="ARBA" id="ARBA00004651"/>
    </source>
</evidence>
<dbReference type="InterPro" id="IPR002550">
    <property type="entry name" value="CNNM"/>
</dbReference>
<feature type="transmembrane region" description="Helical" evidence="11">
    <location>
        <begin position="88"/>
        <end position="107"/>
    </location>
</feature>